<evidence type="ECO:0000313" key="5">
    <source>
        <dbReference type="EMBL" id="PRC93590.1"/>
    </source>
</evidence>
<accession>A0A2S9H0W6</accession>
<name>A0A2S9H0W6_9BURK</name>
<dbReference type="EMBL" id="PUGF01000006">
    <property type="protein sequence ID" value="PRC93590.1"/>
    <property type="molecule type" value="Genomic_DNA"/>
</dbReference>
<feature type="signal peptide" evidence="4">
    <location>
        <begin position="1"/>
        <end position="23"/>
    </location>
</feature>
<dbReference type="Gene3D" id="3.40.190.170">
    <property type="entry name" value="Bacterial extracellular solute-binding protein, family 7"/>
    <property type="match status" value="1"/>
</dbReference>
<dbReference type="GO" id="GO:0015740">
    <property type="term" value="P:C4-dicarboxylate transport"/>
    <property type="evidence" value="ECO:0007669"/>
    <property type="project" value="TreeGrafter"/>
</dbReference>
<dbReference type="NCBIfam" id="TIGR00787">
    <property type="entry name" value="dctP"/>
    <property type="match status" value="1"/>
</dbReference>
<dbReference type="NCBIfam" id="NF037995">
    <property type="entry name" value="TRAP_S1"/>
    <property type="match status" value="1"/>
</dbReference>
<organism evidence="5 6">
    <name type="scientific">Solimicrobium silvestre</name>
    <dbReference type="NCBI Taxonomy" id="2099400"/>
    <lineage>
        <taxon>Bacteria</taxon>
        <taxon>Pseudomonadati</taxon>
        <taxon>Pseudomonadota</taxon>
        <taxon>Betaproteobacteria</taxon>
        <taxon>Burkholderiales</taxon>
        <taxon>Oxalobacteraceae</taxon>
        <taxon>Solimicrobium</taxon>
    </lineage>
</organism>
<evidence type="ECO:0000256" key="3">
    <source>
        <dbReference type="ARBA" id="ARBA00022729"/>
    </source>
</evidence>
<keyword evidence="3 4" id="KW-0732">Signal</keyword>
<dbReference type="PANTHER" id="PTHR33376">
    <property type="match status" value="1"/>
</dbReference>
<keyword evidence="6" id="KW-1185">Reference proteome</keyword>
<dbReference type="InterPro" id="IPR018389">
    <property type="entry name" value="DctP_fam"/>
</dbReference>
<dbReference type="GO" id="GO:0030288">
    <property type="term" value="C:outer membrane-bounded periplasmic space"/>
    <property type="evidence" value="ECO:0007669"/>
    <property type="project" value="InterPro"/>
</dbReference>
<evidence type="ECO:0000256" key="2">
    <source>
        <dbReference type="ARBA" id="ARBA00022448"/>
    </source>
</evidence>
<reference evidence="5 6" key="1">
    <citation type="submission" date="2018-02" db="EMBL/GenBank/DDBJ databases">
        <title>Solimicrobium silvestre gen. nov., sp. nov., isolated from alpine forest soil.</title>
        <authorList>
            <person name="Margesin R."/>
            <person name="Albuquerque L."/>
            <person name="Zhang D.-C."/>
            <person name="Froufe H.J.C."/>
            <person name="Severino R."/>
            <person name="Roxo I."/>
            <person name="Egas C."/>
            <person name="Da Costa M.S."/>
        </authorList>
    </citation>
    <scope>NUCLEOTIDE SEQUENCE [LARGE SCALE GENOMIC DNA]</scope>
    <source>
        <strain evidence="5 6">S20-91</strain>
    </source>
</reference>
<proteinExistence type="inferred from homology"/>
<sequence length="334" mass="37643">MLRIRHYALIFMALAMITGSNYAQTTIVIKFSHVVANDSPKGLAAIHFKELAEKMTKGRVRVDVYPNSKLYKDNEELEALQLGVVQMLAPSLSKLSALGFHEFEVFDLPYLFPNKEALHRVTQGPIGRDLLSRLETKNIVGLGIWDNGFKSMSANKPIHTPDDMRGLKMRIQPSKVIATQMRDLGATPLTLSFTYAIDSLRFGLADGTENPPSNFYMMQFIDLQKYLTLTNHGYLGYAVIVNKKFWEDLPAEIRVQLSSAMNETTKFANAMAQQQNELDLAAIRSSGKTTVYELTEAERIQWRKALLPVQQQMETRIGKETLNAVTQEVGNSHE</sequence>
<dbReference type="Proteomes" id="UP000237839">
    <property type="component" value="Unassembled WGS sequence"/>
</dbReference>
<comment type="caution">
    <text evidence="5">The sequence shown here is derived from an EMBL/GenBank/DDBJ whole genome shotgun (WGS) entry which is preliminary data.</text>
</comment>
<dbReference type="Pfam" id="PF03480">
    <property type="entry name" value="DctP"/>
    <property type="match status" value="1"/>
</dbReference>
<dbReference type="InterPro" id="IPR004682">
    <property type="entry name" value="TRAP_DctP"/>
</dbReference>
<evidence type="ECO:0000313" key="6">
    <source>
        <dbReference type="Proteomes" id="UP000237839"/>
    </source>
</evidence>
<dbReference type="AlphaFoldDB" id="A0A2S9H0W6"/>
<dbReference type="GO" id="GO:0055085">
    <property type="term" value="P:transmembrane transport"/>
    <property type="evidence" value="ECO:0007669"/>
    <property type="project" value="InterPro"/>
</dbReference>
<keyword evidence="2" id="KW-0813">Transport</keyword>
<dbReference type="PANTHER" id="PTHR33376:SF7">
    <property type="entry name" value="C4-DICARBOXYLATE-BINDING PROTEIN DCTB"/>
    <property type="match status" value="1"/>
</dbReference>
<dbReference type="PIRSF" id="PIRSF006470">
    <property type="entry name" value="DctB"/>
    <property type="match status" value="1"/>
</dbReference>
<feature type="chain" id="PRO_5015578552" evidence="4">
    <location>
        <begin position="24"/>
        <end position="334"/>
    </location>
</feature>
<dbReference type="InterPro" id="IPR038404">
    <property type="entry name" value="TRAP_DctP_sf"/>
</dbReference>
<keyword evidence="5" id="KW-0675">Receptor</keyword>
<protein>
    <submittedName>
        <fullName evidence="5">DctP: TRAP transporter solute receptor, DctP family</fullName>
    </submittedName>
</protein>
<gene>
    <name evidence="5" type="ORF">S2091_1591</name>
</gene>
<comment type="similarity">
    <text evidence="1">Belongs to the bacterial solute-binding protein 7 family.</text>
</comment>
<evidence type="ECO:0000256" key="1">
    <source>
        <dbReference type="ARBA" id="ARBA00009023"/>
    </source>
</evidence>
<evidence type="ECO:0000256" key="4">
    <source>
        <dbReference type="SAM" id="SignalP"/>
    </source>
</evidence>